<protein>
    <submittedName>
        <fullName evidence="1">Uncharacterized protein</fullName>
    </submittedName>
</protein>
<dbReference type="Proteomes" id="UP000053095">
    <property type="component" value="Unassembled WGS sequence"/>
</dbReference>
<evidence type="ECO:0000313" key="2">
    <source>
        <dbReference type="Proteomes" id="UP000053095"/>
    </source>
</evidence>
<accession>A0A0B8MY50</accession>
<dbReference type="AlphaFoldDB" id="A0A0B8MY50"/>
<organism evidence="1 2">
    <name type="scientific">Talaromyces pinophilus</name>
    <name type="common">Penicillium pinophilum</name>
    <dbReference type="NCBI Taxonomy" id="128442"/>
    <lineage>
        <taxon>Eukaryota</taxon>
        <taxon>Fungi</taxon>
        <taxon>Dikarya</taxon>
        <taxon>Ascomycota</taxon>
        <taxon>Pezizomycotina</taxon>
        <taxon>Eurotiomycetes</taxon>
        <taxon>Eurotiomycetidae</taxon>
        <taxon>Eurotiales</taxon>
        <taxon>Trichocomaceae</taxon>
        <taxon>Talaromyces</taxon>
        <taxon>Talaromyces sect. Talaromyces</taxon>
    </lineage>
</organism>
<evidence type="ECO:0000313" key="1">
    <source>
        <dbReference type="EMBL" id="GAM40372.1"/>
    </source>
</evidence>
<proteinExistence type="predicted"/>
<name>A0A0B8MY50_TALPI</name>
<gene>
    <name evidence="1" type="ORF">TCE0_038r12671</name>
</gene>
<keyword evidence="2" id="KW-1185">Reference proteome</keyword>
<sequence length="339" mass="37683">MNHGARRGLERGSCRFNLMARLLNGHQKLVLNHVFSELCLVALVEACDVALAATQFHELLAEMDDTNSILPSIDVRPPANLLYRGGCNHLYTEQLAGRNSKNIIVEIKKVCCSDSPDLISTTAATLDSNILYGDHMFDSNIIAFGCWSFIGVAITIPFQQNLSTDSRLRWLYCHYLDNIFPGNPDTTARIIENVPPTGTRTSFANFMTSSMHGETIICSSFTAVRWRALEQVENGRYLKRQLKIIISAIQTVMERMLPSAPPPIKTTENPEPIFFAFNINPSTPTVHLLIHQSHGTAIMSTPTTPCSHSRVFDESNENIAVTQEPFDTDSSSILSADLR</sequence>
<dbReference type="EMBL" id="DF933834">
    <property type="protein sequence ID" value="GAM40372.1"/>
    <property type="molecule type" value="Genomic_DNA"/>
</dbReference>
<reference evidence="2" key="1">
    <citation type="journal article" date="2015" name="Genome Announc.">
        <title>Draft genome sequence of Talaromyces cellulolyticus strain Y-94, a source of lignocellulosic biomass-degrading enzymes.</title>
        <authorList>
            <person name="Fujii T."/>
            <person name="Koike H."/>
            <person name="Sawayama S."/>
            <person name="Yano S."/>
            <person name="Inoue H."/>
        </authorList>
    </citation>
    <scope>NUCLEOTIDE SEQUENCE [LARGE SCALE GENOMIC DNA]</scope>
    <source>
        <strain evidence="2">Y-94</strain>
    </source>
</reference>